<evidence type="ECO:0000256" key="14">
    <source>
        <dbReference type="PIRSR" id="PIRSR001365-1"/>
    </source>
</evidence>
<dbReference type="NCBIfam" id="TIGR00674">
    <property type="entry name" value="dapA"/>
    <property type="match status" value="1"/>
</dbReference>
<feature type="site" description="Part of a proton relay during catalysis" evidence="12">
    <location>
        <position position="45"/>
    </location>
</feature>
<keyword evidence="10 12" id="KW-0704">Schiff base</keyword>
<sequence>MPLITGSIPALVTPFRDGRVDEKAFEAFVDWQVSEGSGGLVPCGTTGESATLSIEEHDHVVGLTVKAAKGRVPVIAGCGSNDTAVALHHMQSAAKAGADVALVVCPYYNKPGQRGLIAHFRHLADHGPLPILIYNIPGRSGIDMATETMAELADHSNIIGVKESTGDIERISQIRQECGRDFLILSGNDYMSLGIIAHGGHGAISVTANVAPALNAQQVQAALDGDFATALALQDQLYPLHRALFTDASPGPTKYALSLLGRMEATTRLPVVEPSAVSKAAVDAALAHAGIAP</sequence>
<dbReference type="PANTHER" id="PTHR12128:SF66">
    <property type="entry name" value="4-HYDROXY-2-OXOGLUTARATE ALDOLASE, MITOCHONDRIAL"/>
    <property type="match status" value="1"/>
</dbReference>
<dbReference type="InterPro" id="IPR020625">
    <property type="entry name" value="Schiff_base-form_aldolases_AS"/>
</dbReference>
<dbReference type="PANTHER" id="PTHR12128">
    <property type="entry name" value="DIHYDRODIPICOLINATE SYNTHASE"/>
    <property type="match status" value="1"/>
</dbReference>
<dbReference type="PROSITE" id="PS00666">
    <property type="entry name" value="DHDPS_2"/>
    <property type="match status" value="1"/>
</dbReference>
<dbReference type="UniPathway" id="UPA00034">
    <property type="reaction ID" value="UER00017"/>
</dbReference>
<keyword evidence="6 12" id="KW-0028">Amino-acid biosynthesis</keyword>
<comment type="caution">
    <text evidence="16">The sequence shown here is derived from an EMBL/GenBank/DDBJ whole genome shotgun (WGS) entry which is preliminary data.</text>
</comment>
<evidence type="ECO:0000256" key="2">
    <source>
        <dbReference type="ARBA" id="ARBA00005120"/>
    </source>
</evidence>
<dbReference type="PROSITE" id="PS00665">
    <property type="entry name" value="DHDPS_1"/>
    <property type="match status" value="1"/>
</dbReference>
<evidence type="ECO:0000256" key="11">
    <source>
        <dbReference type="ARBA" id="ARBA00047836"/>
    </source>
</evidence>
<dbReference type="GO" id="GO:0005829">
    <property type="term" value="C:cytosol"/>
    <property type="evidence" value="ECO:0007669"/>
    <property type="project" value="TreeGrafter"/>
</dbReference>
<evidence type="ECO:0000256" key="3">
    <source>
        <dbReference type="ARBA" id="ARBA00007592"/>
    </source>
</evidence>
<evidence type="ECO:0000256" key="8">
    <source>
        <dbReference type="ARBA" id="ARBA00023154"/>
    </source>
</evidence>
<dbReference type="SMART" id="SM01130">
    <property type="entry name" value="DHDPS"/>
    <property type="match status" value="1"/>
</dbReference>
<comment type="caution">
    <text evidence="12">Was originally thought to be a dihydrodipicolinate synthase (DHDPS), catalyzing the condensation of (S)-aspartate-beta-semialdehyde [(S)-ASA] and pyruvate to dihydrodipicolinate (DHDP). However, it was shown in E.coli that the product of the enzymatic reaction is not dihydrodipicolinate but in fact (4S)-4-hydroxy-2,3,4,5-tetrahydro-(2S)-dipicolinic acid (HTPA), and that the consecutive dehydration reaction leading to DHDP is not spontaneous but catalyzed by DapB.</text>
</comment>
<dbReference type="OrthoDB" id="9782828at2"/>
<evidence type="ECO:0000256" key="1">
    <source>
        <dbReference type="ARBA" id="ARBA00003294"/>
    </source>
</evidence>
<dbReference type="EMBL" id="VFSU01000019">
    <property type="protein sequence ID" value="TPE62223.1"/>
    <property type="molecule type" value="Genomic_DNA"/>
</dbReference>
<keyword evidence="5 12" id="KW-0963">Cytoplasm</keyword>
<comment type="similarity">
    <text evidence="3 12 13">Belongs to the DapA family.</text>
</comment>
<dbReference type="CDD" id="cd00950">
    <property type="entry name" value="DHDPS"/>
    <property type="match status" value="1"/>
</dbReference>
<organism evidence="16 17">
    <name type="scientific">Sandaracinobacter neustonicus</name>
    <dbReference type="NCBI Taxonomy" id="1715348"/>
    <lineage>
        <taxon>Bacteria</taxon>
        <taxon>Pseudomonadati</taxon>
        <taxon>Pseudomonadota</taxon>
        <taxon>Alphaproteobacteria</taxon>
        <taxon>Sphingomonadales</taxon>
        <taxon>Sphingosinicellaceae</taxon>
        <taxon>Sandaracinobacter</taxon>
    </lineage>
</organism>
<protein>
    <recommendedName>
        <fullName evidence="4 12">4-hydroxy-tetrahydrodipicolinate synthase</fullName>
        <shortName evidence="12">HTPA synthase</shortName>
        <ecNumber evidence="4 12">4.3.3.7</ecNumber>
    </recommendedName>
</protein>
<evidence type="ECO:0000256" key="13">
    <source>
        <dbReference type="PIRNR" id="PIRNR001365"/>
    </source>
</evidence>
<name>A0A501XPJ6_9SPHN</name>
<comment type="catalytic activity">
    <reaction evidence="11 12">
        <text>L-aspartate 4-semialdehyde + pyruvate = (2S,4S)-4-hydroxy-2,3,4,5-tetrahydrodipicolinate + H2O + H(+)</text>
        <dbReference type="Rhea" id="RHEA:34171"/>
        <dbReference type="ChEBI" id="CHEBI:15361"/>
        <dbReference type="ChEBI" id="CHEBI:15377"/>
        <dbReference type="ChEBI" id="CHEBI:15378"/>
        <dbReference type="ChEBI" id="CHEBI:67139"/>
        <dbReference type="ChEBI" id="CHEBI:537519"/>
        <dbReference type="EC" id="4.3.3.7"/>
    </reaction>
</comment>
<evidence type="ECO:0000256" key="4">
    <source>
        <dbReference type="ARBA" id="ARBA00012086"/>
    </source>
</evidence>
<dbReference type="InterPro" id="IPR005263">
    <property type="entry name" value="DapA"/>
</dbReference>
<evidence type="ECO:0000256" key="9">
    <source>
        <dbReference type="ARBA" id="ARBA00023239"/>
    </source>
</evidence>
<dbReference type="GO" id="GO:0008840">
    <property type="term" value="F:4-hydroxy-tetrahydrodipicolinate synthase activity"/>
    <property type="evidence" value="ECO:0007669"/>
    <property type="project" value="UniProtKB-UniRule"/>
</dbReference>
<dbReference type="Proteomes" id="UP000319897">
    <property type="component" value="Unassembled WGS sequence"/>
</dbReference>
<comment type="subunit">
    <text evidence="12">Homotetramer; dimer of dimers.</text>
</comment>
<evidence type="ECO:0000313" key="16">
    <source>
        <dbReference type="EMBL" id="TPE62223.1"/>
    </source>
</evidence>
<dbReference type="HAMAP" id="MF_00418">
    <property type="entry name" value="DapA"/>
    <property type="match status" value="1"/>
</dbReference>
<keyword evidence="8 12" id="KW-0457">Lysine biosynthesis</keyword>
<comment type="function">
    <text evidence="1 12">Catalyzes the condensation of (S)-aspartate-beta-semialdehyde [(S)-ASA] and pyruvate to 4-hydroxy-tetrahydrodipicolinate (HTPA).</text>
</comment>
<feature type="active site" description="Proton donor/acceptor" evidence="12 14">
    <location>
        <position position="134"/>
    </location>
</feature>
<reference evidence="16 17" key="1">
    <citation type="submission" date="2019-06" db="EMBL/GenBank/DDBJ databases">
        <authorList>
            <person name="Lee I."/>
            <person name="Jang G.I."/>
            <person name="Hwang C.Y."/>
        </authorList>
    </citation>
    <scope>NUCLEOTIDE SEQUENCE [LARGE SCALE GENOMIC DNA]</scope>
    <source>
        <strain evidence="16 17">PAMC 28131</strain>
    </source>
</reference>
<proteinExistence type="inferred from homology"/>
<evidence type="ECO:0000313" key="17">
    <source>
        <dbReference type="Proteomes" id="UP000319897"/>
    </source>
</evidence>
<dbReference type="AlphaFoldDB" id="A0A501XPJ6"/>
<dbReference type="SUPFAM" id="SSF51569">
    <property type="entry name" value="Aldolase"/>
    <property type="match status" value="1"/>
</dbReference>
<comment type="subcellular location">
    <subcellularLocation>
        <location evidence="12">Cytoplasm</location>
    </subcellularLocation>
</comment>
<keyword evidence="9 12" id="KW-0456">Lyase</keyword>
<feature type="site" description="Part of a proton relay during catalysis" evidence="12">
    <location>
        <position position="108"/>
    </location>
</feature>
<dbReference type="Gene3D" id="3.20.20.70">
    <property type="entry name" value="Aldolase class I"/>
    <property type="match status" value="1"/>
</dbReference>
<evidence type="ECO:0000256" key="15">
    <source>
        <dbReference type="PIRSR" id="PIRSR001365-2"/>
    </source>
</evidence>
<feature type="active site" description="Schiff-base intermediate with substrate" evidence="12 14">
    <location>
        <position position="162"/>
    </location>
</feature>
<gene>
    <name evidence="12" type="primary">dapA</name>
    <name evidence="16" type="ORF">FJQ54_06750</name>
</gene>
<dbReference type="PRINTS" id="PR00146">
    <property type="entry name" value="DHPICSNTHASE"/>
</dbReference>
<dbReference type="RefSeq" id="WP_140927648.1">
    <property type="nucleotide sequence ID" value="NZ_VFSU01000019.1"/>
</dbReference>
<feature type="binding site" evidence="12 15">
    <location>
        <position position="204"/>
    </location>
    <ligand>
        <name>pyruvate</name>
        <dbReference type="ChEBI" id="CHEBI:15361"/>
    </ligand>
</feature>
<keyword evidence="17" id="KW-1185">Reference proteome</keyword>
<dbReference type="GO" id="GO:0019877">
    <property type="term" value="P:diaminopimelate biosynthetic process"/>
    <property type="evidence" value="ECO:0007669"/>
    <property type="project" value="UniProtKB-UniRule"/>
</dbReference>
<dbReference type="InterPro" id="IPR002220">
    <property type="entry name" value="DapA-like"/>
</dbReference>
<dbReference type="EC" id="4.3.3.7" evidence="4 12"/>
<evidence type="ECO:0000256" key="12">
    <source>
        <dbReference type="HAMAP-Rule" id="MF_00418"/>
    </source>
</evidence>
<evidence type="ECO:0000256" key="6">
    <source>
        <dbReference type="ARBA" id="ARBA00022605"/>
    </source>
</evidence>
<accession>A0A501XPJ6</accession>
<feature type="binding site" evidence="12 15">
    <location>
        <position position="46"/>
    </location>
    <ligand>
        <name>pyruvate</name>
        <dbReference type="ChEBI" id="CHEBI:15361"/>
    </ligand>
</feature>
<dbReference type="GO" id="GO:0009089">
    <property type="term" value="P:lysine biosynthetic process via diaminopimelate"/>
    <property type="evidence" value="ECO:0007669"/>
    <property type="project" value="UniProtKB-UniRule"/>
</dbReference>
<dbReference type="InterPro" id="IPR020624">
    <property type="entry name" value="Schiff_base-form_aldolases_CS"/>
</dbReference>
<evidence type="ECO:0000256" key="7">
    <source>
        <dbReference type="ARBA" id="ARBA00022915"/>
    </source>
</evidence>
<comment type="pathway">
    <text evidence="2 12">Amino-acid biosynthesis; L-lysine biosynthesis via DAP pathway; (S)-tetrahydrodipicolinate from L-aspartate: step 3/4.</text>
</comment>
<evidence type="ECO:0000256" key="5">
    <source>
        <dbReference type="ARBA" id="ARBA00022490"/>
    </source>
</evidence>
<dbReference type="PIRSF" id="PIRSF001365">
    <property type="entry name" value="DHDPS"/>
    <property type="match status" value="1"/>
</dbReference>
<dbReference type="Pfam" id="PF00701">
    <property type="entry name" value="DHDPS"/>
    <property type="match status" value="1"/>
</dbReference>
<dbReference type="InterPro" id="IPR013785">
    <property type="entry name" value="Aldolase_TIM"/>
</dbReference>
<keyword evidence="7 12" id="KW-0220">Diaminopimelate biosynthesis</keyword>
<evidence type="ECO:0000256" key="10">
    <source>
        <dbReference type="ARBA" id="ARBA00023270"/>
    </source>
</evidence>